<dbReference type="Pfam" id="PF15075">
    <property type="entry name" value="SPMAP1-like"/>
    <property type="match status" value="1"/>
</dbReference>
<gene>
    <name evidence="2" type="primary">100636596</name>
</gene>
<feature type="compositionally biased region" description="Polar residues" evidence="1">
    <location>
        <begin position="262"/>
        <end position="275"/>
    </location>
</feature>
<evidence type="ECO:0000313" key="2">
    <source>
        <dbReference type="EnsemblMetazoa" id="Aqu2.1.18097_001"/>
    </source>
</evidence>
<dbReference type="OrthoDB" id="9935043at2759"/>
<dbReference type="InParanoid" id="A0A1X7TSE1"/>
<evidence type="ECO:0000256" key="1">
    <source>
        <dbReference type="SAM" id="MobiDB-lite"/>
    </source>
</evidence>
<dbReference type="PANTHER" id="PTHR34221">
    <property type="entry name" value="HYPOTHETICAL PROTEIN LOC691189"/>
    <property type="match status" value="1"/>
</dbReference>
<name>A0A1X7TSE1_AMPQE</name>
<reference evidence="2" key="2">
    <citation type="submission" date="2017-05" db="UniProtKB">
        <authorList>
            <consortium name="EnsemblMetazoa"/>
        </authorList>
    </citation>
    <scope>IDENTIFICATION</scope>
</reference>
<dbReference type="PANTHER" id="PTHR34221:SF4">
    <property type="entry name" value="CHROMOSOME LG9 OPEN READING FRAME, HUMAN C17ORF98"/>
    <property type="match status" value="1"/>
</dbReference>
<dbReference type="EnsemblMetazoa" id="Aqu2.1.18097_001">
    <property type="protein sequence ID" value="Aqu2.1.18097_001"/>
    <property type="gene ID" value="Aqu2.1.18097"/>
</dbReference>
<accession>A0A1X7TSE1</accession>
<evidence type="ECO:0000313" key="3">
    <source>
        <dbReference type="Proteomes" id="UP000007879"/>
    </source>
</evidence>
<dbReference type="eggNOG" id="ENOG502S1V2">
    <property type="taxonomic scope" value="Eukaryota"/>
</dbReference>
<sequence>MEPVNAVLLDEGEKIALPVIKETRLVSPGANEGLTRRYRSKSSGSKPFFPRVRKFSHESQEKLKELEKGFVLDGVVLSRLTNEETARTHPSINIGIPQYRATEDKHCSGYFSKTKALPKNITPEPMIGKVEDKFFKSTEASYYLKDRLEKGTSYTRRVYGGHLSVPTDPSKDGYNGPEGYRRNTFDLRRQPSVFDYEDPFENPKPINRRMLRSTQSAPATMKLFREKSATAYRSSPAPGLVKPAGKRKAMSAMPTLTPVPEISNTLTPVPEIATN</sequence>
<feature type="region of interest" description="Disordered" evidence="1">
    <location>
        <begin position="163"/>
        <end position="183"/>
    </location>
</feature>
<dbReference type="Proteomes" id="UP000007879">
    <property type="component" value="Unassembled WGS sequence"/>
</dbReference>
<proteinExistence type="predicted"/>
<keyword evidence="3" id="KW-1185">Reference proteome</keyword>
<dbReference type="EnsemblMetazoa" id="XM_003389861.2">
    <property type="protein sequence ID" value="XP_003389909.1"/>
    <property type="gene ID" value="LOC100636596"/>
</dbReference>
<dbReference type="KEGG" id="aqu:100636596"/>
<reference evidence="3" key="1">
    <citation type="journal article" date="2010" name="Nature">
        <title>The Amphimedon queenslandica genome and the evolution of animal complexity.</title>
        <authorList>
            <person name="Srivastava M."/>
            <person name="Simakov O."/>
            <person name="Chapman J."/>
            <person name="Fahey B."/>
            <person name="Gauthier M.E."/>
            <person name="Mitros T."/>
            <person name="Richards G.S."/>
            <person name="Conaco C."/>
            <person name="Dacre M."/>
            <person name="Hellsten U."/>
            <person name="Larroux C."/>
            <person name="Putnam N.H."/>
            <person name="Stanke M."/>
            <person name="Adamska M."/>
            <person name="Darling A."/>
            <person name="Degnan S.M."/>
            <person name="Oakley T.H."/>
            <person name="Plachetzki D.C."/>
            <person name="Zhai Y."/>
            <person name="Adamski M."/>
            <person name="Calcino A."/>
            <person name="Cummins S.F."/>
            <person name="Goodstein D.M."/>
            <person name="Harris C."/>
            <person name="Jackson D.J."/>
            <person name="Leys S.P."/>
            <person name="Shu S."/>
            <person name="Woodcroft B.J."/>
            <person name="Vervoort M."/>
            <person name="Kosik K.S."/>
            <person name="Manning G."/>
            <person name="Degnan B.M."/>
            <person name="Rokhsar D.S."/>
        </authorList>
    </citation>
    <scope>NUCLEOTIDE SEQUENCE [LARGE SCALE GENOMIC DNA]</scope>
</reference>
<dbReference type="InterPro" id="IPR028027">
    <property type="entry name" value="SPMAP1"/>
</dbReference>
<dbReference type="AlphaFoldDB" id="A0A1X7TSE1"/>
<organism evidence="2">
    <name type="scientific">Amphimedon queenslandica</name>
    <name type="common">Sponge</name>
    <dbReference type="NCBI Taxonomy" id="400682"/>
    <lineage>
        <taxon>Eukaryota</taxon>
        <taxon>Metazoa</taxon>
        <taxon>Porifera</taxon>
        <taxon>Demospongiae</taxon>
        <taxon>Heteroscleromorpha</taxon>
        <taxon>Haplosclerida</taxon>
        <taxon>Niphatidae</taxon>
        <taxon>Amphimedon</taxon>
    </lineage>
</organism>
<feature type="region of interest" description="Disordered" evidence="1">
    <location>
        <begin position="233"/>
        <end position="275"/>
    </location>
</feature>
<protein>
    <submittedName>
        <fullName evidence="2">Uncharacterized protein</fullName>
    </submittedName>
</protein>